<dbReference type="EMBL" id="CP021354">
    <property type="protein sequence ID" value="AWK71464.1"/>
    <property type="molecule type" value="Genomic_DNA"/>
</dbReference>
<keyword evidence="4" id="KW-1185">Reference proteome</keyword>
<accession>A0A2S2BSC7</accession>
<dbReference type="KEGG" id="roz:CBI38_07570"/>
<feature type="transmembrane region" description="Helical" evidence="1">
    <location>
        <begin position="79"/>
        <end position="97"/>
    </location>
</feature>
<protein>
    <recommendedName>
        <fullName evidence="2">DUF2231 domain-containing protein</fullName>
    </recommendedName>
</protein>
<organism evidence="3 4">
    <name type="scientific">Rhodococcus oxybenzonivorans</name>
    <dbReference type="NCBI Taxonomy" id="1990687"/>
    <lineage>
        <taxon>Bacteria</taxon>
        <taxon>Bacillati</taxon>
        <taxon>Actinomycetota</taxon>
        <taxon>Actinomycetes</taxon>
        <taxon>Mycobacteriales</taxon>
        <taxon>Nocardiaceae</taxon>
        <taxon>Rhodococcus</taxon>
    </lineage>
</organism>
<gene>
    <name evidence="3" type="ORF">CBI38_07570</name>
</gene>
<keyword evidence="1" id="KW-1133">Transmembrane helix</keyword>
<name>A0A2S2BSC7_9NOCA</name>
<evidence type="ECO:0000313" key="4">
    <source>
        <dbReference type="Proteomes" id="UP000245711"/>
    </source>
</evidence>
<reference evidence="3 4" key="1">
    <citation type="submission" date="2017-05" db="EMBL/GenBank/DDBJ databases">
        <title>Isolation of Rhodococcus sp. S2-17 biodegrading of BP-3.</title>
        <authorList>
            <person name="Lee Y."/>
            <person name="Kim K.H."/>
            <person name="Chun B.H."/>
            <person name="Jung H.S."/>
            <person name="Jeon C.O."/>
        </authorList>
    </citation>
    <scope>NUCLEOTIDE SEQUENCE [LARGE SCALE GENOMIC DNA]</scope>
    <source>
        <strain evidence="3 4">S2-17</strain>
    </source>
</reference>
<dbReference type="InterPro" id="IPR019251">
    <property type="entry name" value="DUF2231_TM"/>
</dbReference>
<feature type="transmembrane region" description="Helical" evidence="1">
    <location>
        <begin position="141"/>
        <end position="162"/>
    </location>
</feature>
<dbReference type="RefSeq" id="WP_109327756.1">
    <property type="nucleotide sequence ID" value="NZ_CP021354.1"/>
</dbReference>
<sequence>MNVPGLLRKTESADFLDNVSALLQRRIAGTLSGTGAREVLRGSWLGHPLHPVLVTVPIGAWSGSLVLDTVLRDHVAARRLIGFGLLSAVPTLTTGWVDWAERDATQRRVGLIHAGANALGIAAFTASFLRRRRGTDAQAVALSVAGFLAVGVGGTLGGHLTYAMGAGVGDVERSPSADTLPASRG</sequence>
<dbReference type="Pfam" id="PF09990">
    <property type="entry name" value="DUF2231"/>
    <property type="match status" value="1"/>
</dbReference>
<dbReference type="OrthoDB" id="147178at2"/>
<evidence type="ECO:0000256" key="1">
    <source>
        <dbReference type="SAM" id="Phobius"/>
    </source>
</evidence>
<keyword evidence="1" id="KW-0472">Membrane</keyword>
<dbReference type="Proteomes" id="UP000245711">
    <property type="component" value="Chromosome"/>
</dbReference>
<evidence type="ECO:0000313" key="3">
    <source>
        <dbReference type="EMBL" id="AWK71464.1"/>
    </source>
</evidence>
<dbReference type="AlphaFoldDB" id="A0A2S2BSC7"/>
<feature type="transmembrane region" description="Helical" evidence="1">
    <location>
        <begin position="109"/>
        <end position="129"/>
    </location>
</feature>
<keyword evidence="1" id="KW-0812">Transmembrane</keyword>
<feature type="domain" description="DUF2231" evidence="2">
    <location>
        <begin position="46"/>
        <end position="168"/>
    </location>
</feature>
<proteinExistence type="predicted"/>
<evidence type="ECO:0000259" key="2">
    <source>
        <dbReference type="Pfam" id="PF09990"/>
    </source>
</evidence>